<name>A0ABY4GC88_9BACT</name>
<keyword evidence="1" id="KW-1133">Transmembrane helix</keyword>
<sequence>MPRSLALGSLLLVLSLFVWAGLVAGISFLEAPLKFTAPHITVALGLGIGRTVFAALNKVELLLATLAVLSAVYLRVPTRIASALGLLGGILLLQTFWLLPTLDVRALALLAGHPAPTNSLHTVYIGLEVVKLLALLLTGSWAHRWALQVARGPRFVPVKLSPWPKYFSIFDSSL</sequence>
<organism evidence="2 3">
    <name type="scientific">Hymenobacter volaticus</name>
    <dbReference type="NCBI Taxonomy" id="2932254"/>
    <lineage>
        <taxon>Bacteria</taxon>
        <taxon>Pseudomonadati</taxon>
        <taxon>Bacteroidota</taxon>
        <taxon>Cytophagia</taxon>
        <taxon>Cytophagales</taxon>
        <taxon>Hymenobacteraceae</taxon>
        <taxon>Hymenobacter</taxon>
    </lineage>
</organism>
<feature type="transmembrane region" description="Helical" evidence="1">
    <location>
        <begin position="80"/>
        <end position="99"/>
    </location>
</feature>
<feature type="transmembrane region" description="Helical" evidence="1">
    <location>
        <begin position="119"/>
        <end position="142"/>
    </location>
</feature>
<keyword evidence="1" id="KW-0812">Transmembrane</keyword>
<proteinExistence type="predicted"/>
<keyword evidence="1" id="KW-0472">Membrane</keyword>
<feature type="transmembrane region" description="Helical" evidence="1">
    <location>
        <begin position="48"/>
        <end position="73"/>
    </location>
</feature>
<dbReference type="Proteomes" id="UP000830401">
    <property type="component" value="Chromosome"/>
</dbReference>
<evidence type="ECO:0008006" key="4">
    <source>
        <dbReference type="Google" id="ProtNLM"/>
    </source>
</evidence>
<dbReference type="EMBL" id="CP095061">
    <property type="protein sequence ID" value="UOQ68411.1"/>
    <property type="molecule type" value="Genomic_DNA"/>
</dbReference>
<evidence type="ECO:0000256" key="1">
    <source>
        <dbReference type="SAM" id="Phobius"/>
    </source>
</evidence>
<dbReference type="RefSeq" id="WP_245125521.1">
    <property type="nucleotide sequence ID" value="NZ_CP095061.1"/>
</dbReference>
<accession>A0ABY4GC88</accession>
<evidence type="ECO:0000313" key="3">
    <source>
        <dbReference type="Proteomes" id="UP000830401"/>
    </source>
</evidence>
<keyword evidence="3" id="KW-1185">Reference proteome</keyword>
<protein>
    <recommendedName>
        <fullName evidence="4">DUF4149 domain-containing protein</fullName>
    </recommendedName>
</protein>
<evidence type="ECO:0000313" key="2">
    <source>
        <dbReference type="EMBL" id="UOQ68411.1"/>
    </source>
</evidence>
<gene>
    <name evidence="2" type="ORF">MUN86_11510</name>
</gene>
<reference evidence="2" key="1">
    <citation type="submission" date="2022-04" db="EMBL/GenBank/DDBJ databases">
        <title>Hymenobacter sp. isolated from the air.</title>
        <authorList>
            <person name="Won M."/>
            <person name="Lee C.-M."/>
            <person name="Woen H.-Y."/>
            <person name="Kwon S.-W."/>
        </authorList>
    </citation>
    <scope>NUCLEOTIDE SEQUENCE</scope>
    <source>
        <strain evidence="2">5420S-77</strain>
    </source>
</reference>